<accession>A0ABT7PT19</accession>
<dbReference type="PANTHER" id="PTHR42852:SF13">
    <property type="entry name" value="PROTEIN DIPZ"/>
    <property type="match status" value="1"/>
</dbReference>
<name>A0ABT7PT19_9BACT</name>
<dbReference type="Gene3D" id="3.40.30.10">
    <property type="entry name" value="Glutaredoxin"/>
    <property type="match status" value="1"/>
</dbReference>
<feature type="domain" description="Alkyl hydroperoxide reductase subunit C/ Thiol specific antioxidant" evidence="1">
    <location>
        <begin position="11"/>
        <end position="63"/>
    </location>
</feature>
<organism evidence="2 3">
    <name type="scientific">Roseiconus lacunae</name>
    <dbReference type="NCBI Taxonomy" id="2605694"/>
    <lineage>
        <taxon>Bacteria</taxon>
        <taxon>Pseudomonadati</taxon>
        <taxon>Planctomycetota</taxon>
        <taxon>Planctomycetia</taxon>
        <taxon>Pirellulales</taxon>
        <taxon>Pirellulaceae</taxon>
        <taxon>Roseiconus</taxon>
    </lineage>
</organism>
<dbReference type="InterPro" id="IPR050553">
    <property type="entry name" value="Thioredoxin_ResA/DsbE_sf"/>
</dbReference>
<dbReference type="InterPro" id="IPR000866">
    <property type="entry name" value="AhpC/TSA"/>
</dbReference>
<dbReference type="PANTHER" id="PTHR42852">
    <property type="entry name" value="THIOL:DISULFIDE INTERCHANGE PROTEIN DSBE"/>
    <property type="match status" value="1"/>
</dbReference>
<proteinExistence type="predicted"/>
<dbReference type="InterPro" id="IPR036249">
    <property type="entry name" value="Thioredoxin-like_sf"/>
</dbReference>
<gene>
    <name evidence="2" type="ORF">QTN89_29605</name>
</gene>
<feature type="non-terminal residue" evidence="2">
    <location>
        <position position="65"/>
    </location>
</feature>
<sequence>MLDTPTGLVSVGDYVTDFDLPTIDGNSFSLAQCRGKVTVINFFATSCEPCLLELPHIQDIWEENR</sequence>
<dbReference type="CDD" id="cd02966">
    <property type="entry name" value="TlpA_like_family"/>
    <property type="match status" value="1"/>
</dbReference>
<keyword evidence="3" id="KW-1185">Reference proteome</keyword>
<dbReference type="Pfam" id="PF00578">
    <property type="entry name" value="AhpC-TSA"/>
    <property type="match status" value="1"/>
</dbReference>
<dbReference type="SUPFAM" id="SSF52833">
    <property type="entry name" value="Thioredoxin-like"/>
    <property type="match status" value="1"/>
</dbReference>
<evidence type="ECO:0000313" key="3">
    <source>
        <dbReference type="Proteomes" id="UP001239462"/>
    </source>
</evidence>
<protein>
    <submittedName>
        <fullName evidence="2">TlpA disulfide reductase family protein</fullName>
    </submittedName>
</protein>
<comment type="caution">
    <text evidence="2">The sequence shown here is derived from an EMBL/GenBank/DDBJ whole genome shotgun (WGS) entry which is preliminary data.</text>
</comment>
<dbReference type="EMBL" id="JASZZN010000341">
    <property type="protein sequence ID" value="MDM4019647.1"/>
    <property type="molecule type" value="Genomic_DNA"/>
</dbReference>
<dbReference type="RefSeq" id="WP_289167758.1">
    <property type="nucleotide sequence ID" value="NZ_JASZZN010000341.1"/>
</dbReference>
<dbReference type="Proteomes" id="UP001239462">
    <property type="component" value="Unassembled WGS sequence"/>
</dbReference>
<reference evidence="2 3" key="1">
    <citation type="submission" date="2023-06" db="EMBL/GenBank/DDBJ databases">
        <title>Roseiconus lacunae JC819 isolated from Gulf of Mannar region, Tamil Nadu.</title>
        <authorList>
            <person name="Pk S."/>
            <person name="Ch S."/>
            <person name="Ch V.R."/>
        </authorList>
    </citation>
    <scope>NUCLEOTIDE SEQUENCE [LARGE SCALE GENOMIC DNA]</scope>
    <source>
        <strain evidence="2 3">JC819</strain>
    </source>
</reference>
<evidence type="ECO:0000259" key="1">
    <source>
        <dbReference type="Pfam" id="PF00578"/>
    </source>
</evidence>
<evidence type="ECO:0000313" key="2">
    <source>
        <dbReference type="EMBL" id="MDM4019647.1"/>
    </source>
</evidence>